<dbReference type="EMBL" id="JBFTWV010000028">
    <property type="protein sequence ID" value="KAL2796172.1"/>
    <property type="molecule type" value="Genomic_DNA"/>
</dbReference>
<dbReference type="PANTHER" id="PTHR24193:SF121">
    <property type="entry name" value="ADA2A-CONTAINING COMPLEX COMPONENT 3, ISOFORM D"/>
    <property type="match status" value="1"/>
</dbReference>
<feature type="repeat" description="ANK" evidence="3">
    <location>
        <begin position="125"/>
        <end position="157"/>
    </location>
</feature>
<name>A0ABR4GAW4_9EURO</name>
<sequence>MARLTELPSEILLLIIEKFSRQCDINSLARSSKRLYNLYHPYLCRYNVRHNGSSALTWAIKHGHTRLLGQLQAGGASLWSFAPKDPDQFNDDQLQMIEQPLLQAAKEGRREIFEILLTWPMPPTLLHAAFHWAINNGHVELVELMIQKNASLDRRDTKERAMSALGAAVSSDNMQMTSRLLDAGGQIHPEELPYPWLIATRNLAMLELLLERGRRPLSDHPVFYSAGYDNEPALQLFVDYGYNMAVYGNIALIEAIEEGLAGIVKFLIEHGANPHLSDAYKAYKYGPLPKRSTTWFAVRKRRLAVLKILIEKGVQPDCCDLALAKNMKFGEAISLLSTFSFEGVRQRQDIQTFVREQEMKLSEKFPEVDLDTYMPFLFKTGH</sequence>
<keyword evidence="2 3" id="KW-0040">ANK repeat</keyword>
<dbReference type="PROSITE" id="PS50088">
    <property type="entry name" value="ANK_REPEAT"/>
    <property type="match status" value="2"/>
</dbReference>
<dbReference type="InterPro" id="IPR002110">
    <property type="entry name" value="Ankyrin_rpt"/>
</dbReference>
<dbReference type="PROSITE" id="PS50297">
    <property type="entry name" value="ANK_REP_REGION"/>
    <property type="match status" value="1"/>
</dbReference>
<evidence type="ECO:0000256" key="2">
    <source>
        <dbReference type="ARBA" id="ARBA00023043"/>
    </source>
</evidence>
<dbReference type="SUPFAM" id="SSF48403">
    <property type="entry name" value="Ankyrin repeat"/>
    <property type="match status" value="1"/>
</dbReference>
<dbReference type="CDD" id="cd09917">
    <property type="entry name" value="F-box_SF"/>
    <property type="match status" value="1"/>
</dbReference>
<proteinExistence type="predicted"/>
<reference evidence="4 5" key="1">
    <citation type="submission" date="2024-07" db="EMBL/GenBank/DDBJ databases">
        <title>Section-level genome sequencing and comparative genomics of Aspergillus sections Usti and Cavernicolus.</title>
        <authorList>
            <consortium name="Lawrence Berkeley National Laboratory"/>
            <person name="Nybo J.L."/>
            <person name="Vesth T.C."/>
            <person name="Theobald S."/>
            <person name="Frisvad J.C."/>
            <person name="Larsen T.O."/>
            <person name="Kjaerboelling I."/>
            <person name="Rothschild-Mancinelli K."/>
            <person name="Lyhne E.K."/>
            <person name="Kogle M.E."/>
            <person name="Barry K."/>
            <person name="Clum A."/>
            <person name="Na H."/>
            <person name="Ledsgaard L."/>
            <person name="Lin J."/>
            <person name="Lipzen A."/>
            <person name="Kuo A."/>
            <person name="Riley R."/>
            <person name="Mondo S."/>
            <person name="Labutti K."/>
            <person name="Haridas S."/>
            <person name="Pangalinan J."/>
            <person name="Salamov A.A."/>
            <person name="Simmons B.A."/>
            <person name="Magnuson J.K."/>
            <person name="Chen J."/>
            <person name="Drula E."/>
            <person name="Henrissat B."/>
            <person name="Wiebenga A."/>
            <person name="Lubbers R.J."/>
            <person name="Gomes A.C."/>
            <person name="Makela M.R."/>
            <person name="Stajich J."/>
            <person name="Grigoriev I.V."/>
            <person name="Mortensen U.H."/>
            <person name="De Vries R.P."/>
            <person name="Baker S.E."/>
            <person name="Andersen M.R."/>
        </authorList>
    </citation>
    <scope>NUCLEOTIDE SEQUENCE [LARGE SCALE GENOMIC DNA]</scope>
    <source>
        <strain evidence="4 5">CBS 209.92</strain>
    </source>
</reference>
<dbReference type="InterPro" id="IPR050663">
    <property type="entry name" value="Ankyrin-SOCS_Box"/>
</dbReference>
<organism evidence="4 5">
    <name type="scientific">Aspergillus keveii</name>
    <dbReference type="NCBI Taxonomy" id="714993"/>
    <lineage>
        <taxon>Eukaryota</taxon>
        <taxon>Fungi</taxon>
        <taxon>Dikarya</taxon>
        <taxon>Ascomycota</taxon>
        <taxon>Pezizomycotina</taxon>
        <taxon>Eurotiomycetes</taxon>
        <taxon>Eurotiomycetidae</taxon>
        <taxon>Eurotiales</taxon>
        <taxon>Aspergillaceae</taxon>
        <taxon>Aspergillus</taxon>
        <taxon>Aspergillus subgen. Nidulantes</taxon>
    </lineage>
</organism>
<dbReference type="Gene3D" id="1.25.40.20">
    <property type="entry name" value="Ankyrin repeat-containing domain"/>
    <property type="match status" value="1"/>
</dbReference>
<evidence type="ECO:0000313" key="5">
    <source>
        <dbReference type="Proteomes" id="UP001610563"/>
    </source>
</evidence>
<dbReference type="Proteomes" id="UP001610563">
    <property type="component" value="Unassembled WGS sequence"/>
</dbReference>
<evidence type="ECO:0000313" key="4">
    <source>
        <dbReference type="EMBL" id="KAL2796172.1"/>
    </source>
</evidence>
<dbReference type="SMART" id="SM00248">
    <property type="entry name" value="ANK"/>
    <property type="match status" value="6"/>
</dbReference>
<evidence type="ECO:0000256" key="1">
    <source>
        <dbReference type="ARBA" id="ARBA00022737"/>
    </source>
</evidence>
<dbReference type="PANTHER" id="PTHR24193">
    <property type="entry name" value="ANKYRIN REPEAT PROTEIN"/>
    <property type="match status" value="1"/>
</dbReference>
<keyword evidence="1" id="KW-0677">Repeat</keyword>
<accession>A0ABR4GAW4</accession>
<feature type="repeat" description="ANK" evidence="3">
    <location>
        <begin position="247"/>
        <end position="279"/>
    </location>
</feature>
<comment type="caution">
    <text evidence="4">The sequence shown here is derived from an EMBL/GenBank/DDBJ whole genome shotgun (WGS) entry which is preliminary data.</text>
</comment>
<dbReference type="Pfam" id="PF12796">
    <property type="entry name" value="Ank_2"/>
    <property type="match status" value="2"/>
</dbReference>
<protein>
    <submittedName>
        <fullName evidence="4">Ankyrin repeat-containing domain protein</fullName>
    </submittedName>
</protein>
<keyword evidence="5" id="KW-1185">Reference proteome</keyword>
<gene>
    <name evidence="4" type="ORF">BJX66DRAFT_336189</name>
</gene>
<dbReference type="InterPro" id="IPR036770">
    <property type="entry name" value="Ankyrin_rpt-contain_sf"/>
</dbReference>
<evidence type="ECO:0000256" key="3">
    <source>
        <dbReference type="PROSITE-ProRule" id="PRU00023"/>
    </source>
</evidence>